<evidence type="ECO:0000259" key="6">
    <source>
        <dbReference type="SMART" id="SM01340"/>
    </source>
</evidence>
<dbReference type="Pfam" id="PF08676">
    <property type="entry name" value="MutL_C"/>
    <property type="match status" value="1"/>
</dbReference>
<dbReference type="GO" id="GO:0140664">
    <property type="term" value="F:ATP-dependent DNA damage sensor activity"/>
    <property type="evidence" value="ECO:0007669"/>
    <property type="project" value="InterPro"/>
</dbReference>
<sequence>MARINILDTETSNKIAAGEVVERPSSVVKELIENSIDSSSKNITIEIEDGGQKSIKVLDDGHGIHPEDIEKAFTPHATSKIYSIEDIYTISTMGFRGEALASIAAVSNTVLKSRIDEFEYGKEISINGGIIDFIRDTGCNVGTSIEVKNLFFNVPARKKFLKSSSRETAYISDIINRLALANSSVSFKLINNGKKVLNTYGTGKLADAIRYVYGKSISDNIISFEKHSDIVSVYGYIGNSDISRGSRNNQSVFVNKRYIKSKLITAAVENAFKSFLTINKYPFFIVFLDIFPEFIDVNVHPTKSEIKFRDDREIFKLTFDAVHEALRNSLRNSFDIPPDEENKLKHEEIHSDKRESSTVQLPIDLNSFDQKNYKNEDYGNNRNYDCNFQGLSNFKEVLKETRYNKTDFNYDNINRNEKLQREETVNIYDNSRETVDNNDISTKITLQENPYIEKSVMEEKIAKFPPLTIIGQFRNTYIIAEASDNLYLIDQHAAHEKVLFEKYKRSIKENNVVSQILITPSVIELTPEDYDYYLENCDLFKKSGFDIESFGENTVNIREVPLILGKPDIKNLFMDILDNLKNMGSGEAWEIKYSSIAKLACKSAVKANDSLSNIEMKTLIEDLRFIEDPFTCPHGRPTIVKFTLNELEKKFKRIQ</sequence>
<dbReference type="Pfam" id="PF01119">
    <property type="entry name" value="DNA_mis_repair"/>
    <property type="match status" value="1"/>
</dbReference>
<dbReference type="GO" id="GO:0030983">
    <property type="term" value="F:mismatched DNA binding"/>
    <property type="evidence" value="ECO:0007669"/>
    <property type="project" value="InterPro"/>
</dbReference>
<evidence type="ECO:0000256" key="3">
    <source>
        <dbReference type="ARBA" id="ARBA00023204"/>
    </source>
</evidence>
<dbReference type="EMBL" id="JAEEGC010000205">
    <property type="protein sequence ID" value="MBV7276755.1"/>
    <property type="molecule type" value="Genomic_DNA"/>
</dbReference>
<evidence type="ECO:0000256" key="4">
    <source>
        <dbReference type="HAMAP-Rule" id="MF_00149"/>
    </source>
</evidence>
<dbReference type="InterPro" id="IPR014790">
    <property type="entry name" value="MutL_C"/>
</dbReference>
<dbReference type="InterPro" id="IPR013507">
    <property type="entry name" value="DNA_mismatch_S5_2-like"/>
</dbReference>
<dbReference type="GO" id="GO:0006298">
    <property type="term" value="P:mismatch repair"/>
    <property type="evidence" value="ECO:0007669"/>
    <property type="project" value="UniProtKB-UniRule"/>
</dbReference>
<dbReference type="NCBIfam" id="TIGR00585">
    <property type="entry name" value="mutl"/>
    <property type="match status" value="1"/>
</dbReference>
<dbReference type="HAMAP" id="MF_00149">
    <property type="entry name" value="DNA_mis_repair"/>
    <property type="match status" value="1"/>
</dbReference>
<dbReference type="GO" id="GO:0005524">
    <property type="term" value="F:ATP binding"/>
    <property type="evidence" value="ECO:0007669"/>
    <property type="project" value="InterPro"/>
</dbReference>
<proteinExistence type="inferred from homology"/>
<evidence type="ECO:0000313" key="8">
    <source>
        <dbReference type="Proteomes" id="UP000694308"/>
    </source>
</evidence>
<dbReference type="GO" id="GO:0032300">
    <property type="term" value="C:mismatch repair complex"/>
    <property type="evidence" value="ECO:0007669"/>
    <property type="project" value="InterPro"/>
</dbReference>
<feature type="domain" description="MutL C-terminal dimerisation" evidence="5">
    <location>
        <begin position="469"/>
        <end position="611"/>
    </location>
</feature>
<dbReference type="FunFam" id="3.30.565.10:FF:000003">
    <property type="entry name" value="DNA mismatch repair endonuclease MutL"/>
    <property type="match status" value="1"/>
</dbReference>
<comment type="function">
    <text evidence="4">This protein is involved in the repair of mismatches in DNA. It is required for dam-dependent methyl-directed DNA mismatch repair. May act as a 'molecular matchmaker', a protein that promotes the formation of a stable complex between two or more DNA-binding proteins in an ATP-dependent manner without itself being part of a final effector complex.</text>
</comment>
<comment type="similarity">
    <text evidence="1 4">Belongs to the DNA mismatch repair MutL/HexB family.</text>
</comment>
<dbReference type="InterPro" id="IPR002099">
    <property type="entry name" value="MutL/Mlh/PMS"/>
</dbReference>
<dbReference type="InterPro" id="IPR038973">
    <property type="entry name" value="MutL/Mlh/Pms-like"/>
</dbReference>
<dbReference type="SMART" id="SM01340">
    <property type="entry name" value="DNA_mis_repair"/>
    <property type="match status" value="1"/>
</dbReference>
<keyword evidence="2 4" id="KW-0227">DNA damage</keyword>
<comment type="caution">
    <text evidence="7">The sequence shown here is derived from an EMBL/GenBank/DDBJ whole genome shotgun (WGS) entry which is preliminary data.</text>
</comment>
<reference evidence="7" key="1">
    <citation type="submission" date="2020-12" db="EMBL/GenBank/DDBJ databases">
        <title>Clostridium thailandense sp. nov., a novel acetogenic bacterium isolated from peat land soil in Thailand.</title>
        <authorList>
            <person name="Chaikitkaew S."/>
            <person name="Birkeland N.K."/>
        </authorList>
    </citation>
    <scope>NUCLEOTIDE SEQUENCE</scope>
    <source>
        <strain evidence="7">PL3</strain>
    </source>
</reference>
<keyword evidence="7" id="KW-0378">Hydrolase</keyword>
<dbReference type="GO" id="GO:0004519">
    <property type="term" value="F:endonuclease activity"/>
    <property type="evidence" value="ECO:0007669"/>
    <property type="project" value="UniProtKB-KW"/>
</dbReference>
<organism evidence="7 8">
    <name type="scientific">Clostridium thailandense</name>
    <dbReference type="NCBI Taxonomy" id="2794346"/>
    <lineage>
        <taxon>Bacteria</taxon>
        <taxon>Bacillati</taxon>
        <taxon>Bacillota</taxon>
        <taxon>Clostridia</taxon>
        <taxon>Eubacteriales</taxon>
        <taxon>Clostridiaceae</taxon>
        <taxon>Clostridium</taxon>
    </lineage>
</organism>
<dbReference type="InterPro" id="IPR020667">
    <property type="entry name" value="DNA_mismatch_repair_MutL"/>
</dbReference>
<dbReference type="CDD" id="cd00782">
    <property type="entry name" value="MutL_Trans"/>
    <property type="match status" value="1"/>
</dbReference>
<feature type="domain" description="DNA mismatch repair protein S5" evidence="6">
    <location>
        <begin position="209"/>
        <end position="327"/>
    </location>
</feature>
<evidence type="ECO:0000259" key="5">
    <source>
        <dbReference type="SMART" id="SM00853"/>
    </source>
</evidence>
<evidence type="ECO:0000256" key="2">
    <source>
        <dbReference type="ARBA" id="ARBA00022763"/>
    </source>
</evidence>
<dbReference type="SMART" id="SM00853">
    <property type="entry name" value="MutL_C"/>
    <property type="match status" value="1"/>
</dbReference>
<protein>
    <recommendedName>
        <fullName evidence="4">DNA mismatch repair protein MutL</fullName>
    </recommendedName>
</protein>
<dbReference type="PANTHER" id="PTHR10073">
    <property type="entry name" value="DNA MISMATCH REPAIR PROTEIN MLH, PMS, MUTL"/>
    <property type="match status" value="1"/>
</dbReference>
<dbReference type="AlphaFoldDB" id="A0A949WTV4"/>
<dbReference type="RefSeq" id="WP_218323835.1">
    <property type="nucleotide sequence ID" value="NZ_JAEEGC010000205.1"/>
</dbReference>
<keyword evidence="7" id="KW-0255">Endonuclease</keyword>
<dbReference type="PANTHER" id="PTHR10073:SF12">
    <property type="entry name" value="DNA MISMATCH REPAIR PROTEIN MLH1"/>
    <property type="match status" value="1"/>
</dbReference>
<gene>
    <name evidence="4 7" type="primary">mutL</name>
    <name evidence="7" type="ORF">I6U48_28180</name>
</gene>
<name>A0A949WTV4_9CLOT</name>
<dbReference type="InterPro" id="IPR014762">
    <property type="entry name" value="DNA_mismatch_repair_CS"/>
</dbReference>
<keyword evidence="8" id="KW-1185">Reference proteome</keyword>
<evidence type="ECO:0000256" key="1">
    <source>
        <dbReference type="ARBA" id="ARBA00006082"/>
    </source>
</evidence>
<dbReference type="GO" id="GO:0016887">
    <property type="term" value="F:ATP hydrolysis activity"/>
    <property type="evidence" value="ECO:0007669"/>
    <property type="project" value="InterPro"/>
</dbReference>
<dbReference type="Pfam" id="PF13589">
    <property type="entry name" value="HATPase_c_3"/>
    <property type="match status" value="1"/>
</dbReference>
<accession>A0A949WTV4</accession>
<evidence type="ECO:0000313" key="7">
    <source>
        <dbReference type="EMBL" id="MBV7276755.1"/>
    </source>
</evidence>
<dbReference type="Proteomes" id="UP000694308">
    <property type="component" value="Unassembled WGS sequence"/>
</dbReference>
<keyword evidence="3 4" id="KW-0234">DNA repair</keyword>
<dbReference type="PROSITE" id="PS00058">
    <property type="entry name" value="DNA_MISMATCH_REPAIR_1"/>
    <property type="match status" value="1"/>
</dbReference>
<keyword evidence="7" id="KW-0540">Nuclease</keyword>
<dbReference type="CDD" id="cd16926">
    <property type="entry name" value="HATPase_MutL-MLH-PMS-like"/>
    <property type="match status" value="1"/>
</dbReference>